<keyword evidence="2 7" id="KW-0349">Heme</keyword>
<evidence type="ECO:0000256" key="7">
    <source>
        <dbReference type="RuleBase" id="RU000461"/>
    </source>
</evidence>
<keyword evidence="4 7" id="KW-0560">Oxidoreductase</keyword>
<evidence type="ECO:0000313" key="9">
    <source>
        <dbReference type="Proteomes" id="UP001597286"/>
    </source>
</evidence>
<dbReference type="PANTHER" id="PTHR46696:SF6">
    <property type="entry name" value="P450, PUTATIVE (EUROFUNG)-RELATED"/>
    <property type="match status" value="1"/>
</dbReference>
<dbReference type="Pfam" id="PF00067">
    <property type="entry name" value="p450"/>
    <property type="match status" value="1"/>
</dbReference>
<dbReference type="PANTHER" id="PTHR46696">
    <property type="entry name" value="P450, PUTATIVE (EUROFUNG)-RELATED"/>
    <property type="match status" value="1"/>
</dbReference>
<dbReference type="InterPro" id="IPR036396">
    <property type="entry name" value="Cyt_P450_sf"/>
</dbReference>
<organism evidence="8 9">
    <name type="scientific">Rhodococcus gannanensis</name>
    <dbReference type="NCBI Taxonomy" id="1960308"/>
    <lineage>
        <taxon>Bacteria</taxon>
        <taxon>Bacillati</taxon>
        <taxon>Actinomycetota</taxon>
        <taxon>Actinomycetes</taxon>
        <taxon>Mycobacteriales</taxon>
        <taxon>Nocardiaceae</taxon>
        <taxon>Rhodococcus</taxon>
    </lineage>
</organism>
<name>A0ABW4PA74_9NOCA</name>
<dbReference type="InterPro" id="IPR017972">
    <property type="entry name" value="Cyt_P450_CS"/>
</dbReference>
<sequence>MSVDDVVADDHRKKAVSYHFDRHSPEYPEQFLPITLDMHSKCPMAWTDTHGGHWVAAGSAEVFELARSAEVSNDHDIHGKRRGYKGISIPTAERASGVRGGILEMDEPEHREFRAVLNPYLSPAAVTRWVPFIDEVVRAAIDEKIESGRIDFVDELANIVPAVLTLAMLGVPLKKWEIYNEPVHAAVYTPPDSPDIPRIAEMHRTMGIDLLTNMFEIRENPRPGLINAVNHATMNGEKPDDMELLGVLSLIIGGGFDTTTALTAHALEWLSEHPEERTRLSAERDGMLDSATEEFLRFFTPAPGDGRTISADCEHAGTRFKEGERLWLSWAMANRDPALFPDPNDVDLERTGNRHFSFGLGIHRCIGSNVARTVFKRMLVAVLDRMPDFRCDPAGAVHYDSIGVIQGMRHLPATFTPGPRLGAGLEDTLDALQKLCDEERLAEPLALRRAQAADGD</sequence>
<dbReference type="InterPro" id="IPR002397">
    <property type="entry name" value="Cyt_P450_B"/>
</dbReference>
<protein>
    <submittedName>
        <fullName evidence="8">Cytochrome P450</fullName>
    </submittedName>
</protein>
<gene>
    <name evidence="8" type="ORF">ACFSJG_20190</name>
</gene>
<comment type="caution">
    <text evidence="8">The sequence shown here is derived from an EMBL/GenBank/DDBJ whole genome shotgun (WGS) entry which is preliminary data.</text>
</comment>
<evidence type="ECO:0000256" key="2">
    <source>
        <dbReference type="ARBA" id="ARBA00022617"/>
    </source>
</evidence>
<comment type="similarity">
    <text evidence="1 7">Belongs to the cytochrome P450 family.</text>
</comment>
<dbReference type="InterPro" id="IPR001128">
    <property type="entry name" value="Cyt_P450"/>
</dbReference>
<evidence type="ECO:0000256" key="3">
    <source>
        <dbReference type="ARBA" id="ARBA00022723"/>
    </source>
</evidence>
<keyword evidence="5 7" id="KW-0408">Iron</keyword>
<evidence type="ECO:0000313" key="8">
    <source>
        <dbReference type="EMBL" id="MFD1814542.1"/>
    </source>
</evidence>
<keyword evidence="3 7" id="KW-0479">Metal-binding</keyword>
<evidence type="ECO:0000256" key="4">
    <source>
        <dbReference type="ARBA" id="ARBA00023002"/>
    </source>
</evidence>
<keyword evidence="6 7" id="KW-0503">Monooxygenase</keyword>
<dbReference type="Gene3D" id="1.10.630.10">
    <property type="entry name" value="Cytochrome P450"/>
    <property type="match status" value="1"/>
</dbReference>
<dbReference type="PRINTS" id="PR00359">
    <property type="entry name" value="BP450"/>
</dbReference>
<evidence type="ECO:0000256" key="1">
    <source>
        <dbReference type="ARBA" id="ARBA00010617"/>
    </source>
</evidence>
<keyword evidence="9" id="KW-1185">Reference proteome</keyword>
<dbReference type="EMBL" id="JBHUFB010000019">
    <property type="protein sequence ID" value="MFD1814542.1"/>
    <property type="molecule type" value="Genomic_DNA"/>
</dbReference>
<dbReference type="SUPFAM" id="SSF48264">
    <property type="entry name" value="Cytochrome P450"/>
    <property type="match status" value="1"/>
</dbReference>
<evidence type="ECO:0000256" key="6">
    <source>
        <dbReference type="ARBA" id="ARBA00023033"/>
    </source>
</evidence>
<dbReference type="RefSeq" id="WP_378487024.1">
    <property type="nucleotide sequence ID" value="NZ_JBHUFB010000019.1"/>
</dbReference>
<dbReference type="Proteomes" id="UP001597286">
    <property type="component" value="Unassembled WGS sequence"/>
</dbReference>
<accession>A0ABW4PA74</accession>
<reference evidence="9" key="1">
    <citation type="journal article" date="2019" name="Int. J. Syst. Evol. Microbiol.">
        <title>The Global Catalogue of Microorganisms (GCM) 10K type strain sequencing project: providing services to taxonomists for standard genome sequencing and annotation.</title>
        <authorList>
            <consortium name="The Broad Institute Genomics Platform"/>
            <consortium name="The Broad Institute Genome Sequencing Center for Infectious Disease"/>
            <person name="Wu L."/>
            <person name="Ma J."/>
        </authorList>
    </citation>
    <scope>NUCLEOTIDE SEQUENCE [LARGE SCALE GENOMIC DNA]</scope>
    <source>
        <strain evidence="9">DT72</strain>
    </source>
</reference>
<evidence type="ECO:0000256" key="5">
    <source>
        <dbReference type="ARBA" id="ARBA00023004"/>
    </source>
</evidence>
<dbReference type="PROSITE" id="PS00086">
    <property type="entry name" value="CYTOCHROME_P450"/>
    <property type="match status" value="1"/>
</dbReference>
<proteinExistence type="inferred from homology"/>